<dbReference type="AlphaFoldDB" id="A0A8H3TND7"/>
<keyword evidence="12" id="KW-0234">DNA repair</keyword>
<comment type="subcellular location">
    <subcellularLocation>
        <location evidence="2">Nucleus</location>
    </subcellularLocation>
</comment>
<dbReference type="GO" id="GO:0006281">
    <property type="term" value="P:DNA repair"/>
    <property type="evidence" value="ECO:0007669"/>
    <property type="project" value="UniProtKB-KW"/>
</dbReference>
<feature type="region of interest" description="Disordered" evidence="14">
    <location>
        <begin position="459"/>
        <end position="486"/>
    </location>
</feature>
<dbReference type="CDD" id="cd09908">
    <property type="entry name" value="H3TH_EXO1"/>
    <property type="match status" value="1"/>
</dbReference>
<evidence type="ECO:0000256" key="6">
    <source>
        <dbReference type="ARBA" id="ARBA00022763"/>
    </source>
</evidence>
<accession>A0A8H3TND7</accession>
<dbReference type="GO" id="GO:0035312">
    <property type="term" value="F:5'-3' DNA exonuclease activity"/>
    <property type="evidence" value="ECO:0007669"/>
    <property type="project" value="InterPro"/>
</dbReference>
<feature type="compositionally biased region" description="Basic and acidic residues" evidence="14">
    <location>
        <begin position="578"/>
        <end position="589"/>
    </location>
</feature>
<dbReference type="InterPro" id="IPR044752">
    <property type="entry name" value="PIN-like_EXO1"/>
</dbReference>
<evidence type="ECO:0000256" key="13">
    <source>
        <dbReference type="ARBA" id="ARBA00023242"/>
    </source>
</evidence>
<evidence type="ECO:0000256" key="9">
    <source>
        <dbReference type="ARBA" id="ARBA00022842"/>
    </source>
</evidence>
<keyword evidence="6" id="KW-0227">DNA damage</keyword>
<sequence>MGISGLLPLLKEIQVQRNISEFKGQTLAVDAYVWLHKGAFGCAEDLVKGVRTTKFVDYAMYRVRLLKYHGITPIIVFDGGPLPAKKGTEVERAARREFHSGQANALAAQGRHREARDHYTKCVDITPEMALQLIKALKAENVDYVVAPYEADAQMAFMEREGLVDGIITEDSDMLVFGCRNVIYRLDSSGTCTWISRDRFAACREYNFSGWTDTEFRRMAILAGCDYLDSIPGIGIKTAHKLLRKHKSVEKVVQMARLEGNFVVPGDYIAQFRLAELVFLHQRVYDPRVRRLVTLLPTEDGTLGPSECAYIGADMEPEVAVGIAEGRLHPETQAVLQDLWPEHNPSIAARNRNTPLTLSSRQNTVSIKPSSGPLDAWIKKGASASSSRPKTTLPKPIGETSSGHTRLSELRSRRRQPDQPLASGSASKFFKPSTRHSTAVVKAESVVVDLVFEDEPTRMQEEENGAATQGSPAKAGFHPTGLADITAPPSPVCSTIFSSPVKAGSEHVGSPLSSPESLESHSGDKCSLDGLTSPFDRNQDDFNRPGVRLPTPSPSPLEDAKDKAVIAPQTSNSPALNDDEHRIDDDGKLKPKSEIDLSYFYAKGDLVASPISLLSDAESEVEETQQETAEQASVREERQKQEVRAVAAGWKAKYTFGGMSRSKSLTTPRNTTAQSRTMADKENVTPCPTRPDELMRTRSAPKISSDALLFHNASSGYGRTVRVRQEPMSGKRKPAMEDATETPVMKKTRGNANLQTIESRALMDKSNLDARQDRVLAPQSEVSSPLQHSHSSPSVLTGSQKLLAFRYKG</sequence>
<keyword evidence="13" id="KW-0539">Nucleus</keyword>
<evidence type="ECO:0000256" key="7">
    <source>
        <dbReference type="ARBA" id="ARBA00022801"/>
    </source>
</evidence>
<dbReference type="InterPro" id="IPR006086">
    <property type="entry name" value="XPG-I_dom"/>
</dbReference>
<comment type="caution">
    <text evidence="17">The sequence shown here is derived from an EMBL/GenBank/DDBJ whole genome shotgun (WGS) entry which is preliminary data.</text>
</comment>
<dbReference type="OrthoDB" id="26491at2759"/>
<keyword evidence="10" id="KW-0267">Excision nuclease</keyword>
<keyword evidence="18" id="KW-1185">Reference proteome</keyword>
<protein>
    <recommendedName>
        <fullName evidence="19">Exonuclease 1</fullName>
    </recommendedName>
</protein>
<feature type="region of interest" description="Disordered" evidence="14">
    <location>
        <begin position="661"/>
        <end position="694"/>
    </location>
</feature>
<evidence type="ECO:0000256" key="5">
    <source>
        <dbReference type="ARBA" id="ARBA00022723"/>
    </source>
</evidence>
<dbReference type="EMBL" id="BLZA01000007">
    <property type="protein sequence ID" value="GHJ84223.1"/>
    <property type="molecule type" value="Genomic_DNA"/>
</dbReference>
<dbReference type="InterPro" id="IPR036279">
    <property type="entry name" value="5-3_exonuclease_C_sf"/>
</dbReference>
<feature type="region of interest" description="Disordered" evidence="14">
    <location>
        <begin position="345"/>
        <end position="435"/>
    </location>
</feature>
<keyword evidence="11" id="KW-0238">DNA-binding</keyword>
<feature type="region of interest" description="Disordered" evidence="14">
    <location>
        <begin position="618"/>
        <end position="637"/>
    </location>
</feature>
<keyword evidence="8" id="KW-0269">Exonuclease</keyword>
<dbReference type="InterPro" id="IPR008918">
    <property type="entry name" value="HhH2"/>
</dbReference>
<dbReference type="GO" id="GO:0046872">
    <property type="term" value="F:metal ion binding"/>
    <property type="evidence" value="ECO:0007669"/>
    <property type="project" value="UniProtKB-KW"/>
</dbReference>
<dbReference type="Pfam" id="PF00867">
    <property type="entry name" value="XPG_I"/>
    <property type="match status" value="1"/>
</dbReference>
<feature type="region of interest" description="Disordered" evidence="14">
    <location>
        <begin position="725"/>
        <end position="744"/>
    </location>
</feature>
<evidence type="ECO:0000256" key="8">
    <source>
        <dbReference type="ARBA" id="ARBA00022839"/>
    </source>
</evidence>
<dbReference type="PROSITE" id="PS00842">
    <property type="entry name" value="XPG_2"/>
    <property type="match status" value="1"/>
</dbReference>
<organism evidence="17 18">
    <name type="scientific">Naganishia liquefaciens</name>
    <dbReference type="NCBI Taxonomy" id="104408"/>
    <lineage>
        <taxon>Eukaryota</taxon>
        <taxon>Fungi</taxon>
        <taxon>Dikarya</taxon>
        <taxon>Basidiomycota</taxon>
        <taxon>Agaricomycotina</taxon>
        <taxon>Tremellomycetes</taxon>
        <taxon>Filobasidiales</taxon>
        <taxon>Filobasidiaceae</taxon>
        <taxon>Naganishia</taxon>
    </lineage>
</organism>
<feature type="domain" description="XPG-I" evidence="15">
    <location>
        <begin position="138"/>
        <end position="208"/>
    </location>
</feature>
<evidence type="ECO:0000256" key="12">
    <source>
        <dbReference type="ARBA" id="ARBA00023204"/>
    </source>
</evidence>
<dbReference type="PRINTS" id="PR00853">
    <property type="entry name" value="XPGRADSUPER"/>
</dbReference>
<proteinExistence type="inferred from homology"/>
<dbReference type="GO" id="GO:0005634">
    <property type="term" value="C:nucleus"/>
    <property type="evidence" value="ECO:0007669"/>
    <property type="project" value="UniProtKB-SubCell"/>
</dbReference>
<dbReference type="Pfam" id="PF00752">
    <property type="entry name" value="XPG_N"/>
    <property type="match status" value="1"/>
</dbReference>
<dbReference type="PANTHER" id="PTHR11081">
    <property type="entry name" value="FLAP ENDONUCLEASE FAMILY MEMBER"/>
    <property type="match status" value="1"/>
</dbReference>
<evidence type="ECO:0000256" key="1">
    <source>
        <dbReference type="ARBA" id="ARBA00001946"/>
    </source>
</evidence>
<dbReference type="SMART" id="SM00485">
    <property type="entry name" value="XPGN"/>
    <property type="match status" value="1"/>
</dbReference>
<dbReference type="SMART" id="SM00484">
    <property type="entry name" value="XPGI"/>
    <property type="match status" value="1"/>
</dbReference>
<feature type="compositionally biased region" description="Low complexity" evidence="14">
    <location>
        <begin position="780"/>
        <end position="796"/>
    </location>
</feature>
<feature type="region of interest" description="Disordered" evidence="14">
    <location>
        <begin position="763"/>
        <end position="799"/>
    </location>
</feature>
<dbReference type="SMART" id="SM00279">
    <property type="entry name" value="HhH2"/>
    <property type="match status" value="1"/>
</dbReference>
<comment type="similarity">
    <text evidence="3">Belongs to the XPG/RAD2 endonuclease family. EXO1 subfamily.</text>
</comment>
<evidence type="ECO:0008006" key="19">
    <source>
        <dbReference type="Google" id="ProtNLM"/>
    </source>
</evidence>
<dbReference type="CDD" id="cd09857">
    <property type="entry name" value="PIN_EXO1"/>
    <property type="match status" value="1"/>
</dbReference>
<dbReference type="SUPFAM" id="SSF88723">
    <property type="entry name" value="PIN domain-like"/>
    <property type="match status" value="1"/>
</dbReference>
<evidence type="ECO:0000256" key="2">
    <source>
        <dbReference type="ARBA" id="ARBA00004123"/>
    </source>
</evidence>
<evidence type="ECO:0000259" key="15">
    <source>
        <dbReference type="SMART" id="SM00484"/>
    </source>
</evidence>
<feature type="compositionally biased region" description="Polar residues" evidence="14">
    <location>
        <begin position="351"/>
        <end position="369"/>
    </location>
</feature>
<evidence type="ECO:0000313" key="17">
    <source>
        <dbReference type="EMBL" id="GHJ84223.1"/>
    </source>
</evidence>
<dbReference type="PANTHER" id="PTHR11081:SF65">
    <property type="entry name" value="DNA DAMAGE-INDUCIBLE PROTEIN DIN7-RELATED"/>
    <property type="match status" value="1"/>
</dbReference>
<keyword evidence="5" id="KW-0479">Metal-binding</keyword>
<dbReference type="SUPFAM" id="SSF47807">
    <property type="entry name" value="5' to 3' exonuclease, C-terminal subdomain"/>
    <property type="match status" value="1"/>
</dbReference>
<dbReference type="InterPro" id="IPR029060">
    <property type="entry name" value="PIN-like_dom_sf"/>
</dbReference>
<feature type="compositionally biased region" description="Polar residues" evidence="14">
    <location>
        <begin position="661"/>
        <end position="677"/>
    </location>
</feature>
<evidence type="ECO:0000313" key="18">
    <source>
        <dbReference type="Proteomes" id="UP000620104"/>
    </source>
</evidence>
<dbReference type="GO" id="GO:0017108">
    <property type="term" value="F:5'-flap endonuclease activity"/>
    <property type="evidence" value="ECO:0007669"/>
    <property type="project" value="TreeGrafter"/>
</dbReference>
<evidence type="ECO:0000259" key="16">
    <source>
        <dbReference type="SMART" id="SM00485"/>
    </source>
</evidence>
<keyword evidence="9" id="KW-0460">Magnesium</keyword>
<dbReference type="InterPro" id="IPR006084">
    <property type="entry name" value="XPG/Rad2"/>
</dbReference>
<feature type="compositionally biased region" description="Basic and acidic residues" evidence="14">
    <location>
        <begin position="518"/>
        <end position="527"/>
    </location>
</feature>
<evidence type="ECO:0000256" key="11">
    <source>
        <dbReference type="ARBA" id="ARBA00023125"/>
    </source>
</evidence>
<name>A0A8H3TND7_9TREE</name>
<dbReference type="GO" id="GO:0003677">
    <property type="term" value="F:DNA binding"/>
    <property type="evidence" value="ECO:0007669"/>
    <property type="project" value="UniProtKB-KW"/>
</dbReference>
<keyword evidence="7" id="KW-0378">Hydrolase</keyword>
<dbReference type="Proteomes" id="UP000620104">
    <property type="component" value="Unassembled WGS sequence"/>
</dbReference>
<dbReference type="InterPro" id="IPR037315">
    <property type="entry name" value="EXO1_H3TH"/>
</dbReference>
<feature type="region of interest" description="Disordered" evidence="14">
    <location>
        <begin position="501"/>
        <end position="589"/>
    </location>
</feature>
<dbReference type="PROSITE" id="PS00841">
    <property type="entry name" value="XPG_1"/>
    <property type="match status" value="1"/>
</dbReference>
<feature type="compositionally biased region" description="Basic and acidic residues" evidence="14">
    <location>
        <begin position="763"/>
        <end position="774"/>
    </location>
</feature>
<dbReference type="InterPro" id="IPR006085">
    <property type="entry name" value="XPG_DNA_repair_N"/>
</dbReference>
<evidence type="ECO:0000256" key="4">
    <source>
        <dbReference type="ARBA" id="ARBA00022722"/>
    </source>
</evidence>
<comment type="cofactor">
    <cofactor evidence="1">
        <name>Mg(2+)</name>
        <dbReference type="ChEBI" id="CHEBI:18420"/>
    </cofactor>
</comment>
<dbReference type="InterPro" id="IPR019974">
    <property type="entry name" value="XPG_CS"/>
</dbReference>
<feature type="domain" description="XPG N-terminal" evidence="16">
    <location>
        <begin position="1"/>
        <end position="99"/>
    </location>
</feature>
<dbReference type="FunFam" id="3.40.50.1010:FF:000002">
    <property type="entry name" value="Exonuclease 1, putative"/>
    <property type="match status" value="1"/>
</dbReference>
<feature type="compositionally biased region" description="Basic and acidic residues" evidence="14">
    <location>
        <begin position="406"/>
        <end position="417"/>
    </location>
</feature>
<gene>
    <name evidence="17" type="ORF">NliqN6_0625</name>
</gene>
<evidence type="ECO:0000256" key="3">
    <source>
        <dbReference type="ARBA" id="ARBA00010563"/>
    </source>
</evidence>
<dbReference type="FunFam" id="1.10.150.20:FF:000011">
    <property type="entry name" value="exonuclease 1"/>
    <property type="match status" value="1"/>
</dbReference>
<evidence type="ECO:0000256" key="10">
    <source>
        <dbReference type="ARBA" id="ARBA00022881"/>
    </source>
</evidence>
<dbReference type="Gene3D" id="3.40.50.1010">
    <property type="entry name" value="5'-nuclease"/>
    <property type="match status" value="1"/>
</dbReference>
<dbReference type="Gene3D" id="1.10.150.20">
    <property type="entry name" value="5' to 3' exonuclease, C-terminal subdomain"/>
    <property type="match status" value="1"/>
</dbReference>
<keyword evidence="4" id="KW-0540">Nuclease</keyword>
<reference evidence="17" key="1">
    <citation type="submission" date="2020-07" db="EMBL/GenBank/DDBJ databases">
        <title>Draft Genome Sequence of a Deep-Sea Yeast, Naganishia (Cryptococcus) liquefaciens strain N6.</title>
        <authorList>
            <person name="Han Y.W."/>
            <person name="Kajitani R."/>
            <person name="Morimoto H."/>
            <person name="Parhat M."/>
            <person name="Tsubouchi H."/>
            <person name="Bakenova O."/>
            <person name="Ogata M."/>
            <person name="Argunhan B."/>
            <person name="Aoki R."/>
            <person name="Kajiwara S."/>
            <person name="Itoh T."/>
            <person name="Iwasaki H."/>
        </authorList>
    </citation>
    <scope>NUCLEOTIDE SEQUENCE</scope>
    <source>
        <strain evidence="17">N6</strain>
    </source>
</reference>
<evidence type="ECO:0000256" key="14">
    <source>
        <dbReference type="SAM" id="MobiDB-lite"/>
    </source>
</evidence>